<proteinExistence type="predicted"/>
<name>A0A9X7CCT7_BACCE</name>
<comment type="caution">
    <text evidence="1">The sequence shown here is derived from an EMBL/GenBank/DDBJ whole genome shotgun (WGS) entry which is preliminary data.</text>
</comment>
<dbReference type="Proteomes" id="UP000223834">
    <property type="component" value="Unassembled WGS sequence"/>
</dbReference>
<gene>
    <name evidence="1" type="ORF">CN980_09760</name>
</gene>
<dbReference type="AlphaFoldDB" id="A0A9X7CCT7"/>
<organism evidence="1 2">
    <name type="scientific">Bacillus cereus</name>
    <dbReference type="NCBI Taxonomy" id="1396"/>
    <lineage>
        <taxon>Bacteria</taxon>
        <taxon>Bacillati</taxon>
        <taxon>Bacillota</taxon>
        <taxon>Bacilli</taxon>
        <taxon>Bacillales</taxon>
        <taxon>Bacillaceae</taxon>
        <taxon>Bacillus</taxon>
        <taxon>Bacillus cereus group</taxon>
    </lineage>
</organism>
<protein>
    <submittedName>
        <fullName evidence="1">Replicase RepFR55</fullName>
    </submittedName>
</protein>
<dbReference type="RefSeq" id="WP_086409955.1">
    <property type="nucleotide sequence ID" value="NZ_NUIQ01000076.1"/>
</dbReference>
<sequence>MFIRNFLLSSALKDLNPHIQHLSQKDGTINRHVKHVISYIDHILLDCESKNTYDYLDSPQKYRALETILSFLVQDGYSQVSQKKLSQKSNVSLPLINEIICFLEDLGVCHQIKTRRHGKIAPSVYILTLHNNYLKILEYFKEKWALTIDVCSTFTDFLCNSLNKKKDIQSEKTQPLSPCHGLNLFTPVEEKPKEQKNNHDANKVLEASLLNKLAARLQEMDDFMSEAQQKLYMYIQTQDTNISEKDAYTIALRMPPDVDWEVKKTFEECVRWFQYNKADVSTPAHFMEMYTNKINTYRELRKEKVKKHMANTEFGKPFKSKIDFKKLREMLDPNS</sequence>
<evidence type="ECO:0000313" key="2">
    <source>
        <dbReference type="Proteomes" id="UP000223834"/>
    </source>
</evidence>
<evidence type="ECO:0000313" key="1">
    <source>
        <dbReference type="EMBL" id="PGO78211.1"/>
    </source>
</evidence>
<dbReference type="EMBL" id="NUIQ01000076">
    <property type="protein sequence ID" value="PGO78211.1"/>
    <property type="molecule type" value="Genomic_DNA"/>
</dbReference>
<reference evidence="1 2" key="1">
    <citation type="submission" date="2017-09" db="EMBL/GenBank/DDBJ databases">
        <title>Large-scale bioinformatics analysis of Bacillus genomes uncovers conserved roles of natural products in bacterial physiology.</title>
        <authorList>
            <consortium name="Agbiome Team Llc"/>
            <person name="Bleich R.M."/>
            <person name="Grubbs K.J."/>
            <person name="Santa Maria K.C."/>
            <person name="Allen S.E."/>
            <person name="Farag S."/>
            <person name="Shank E.A."/>
            <person name="Bowers A."/>
        </authorList>
    </citation>
    <scope>NUCLEOTIDE SEQUENCE [LARGE SCALE GENOMIC DNA]</scope>
    <source>
        <strain evidence="1 2">AFS049141</strain>
    </source>
</reference>
<accession>A0A9X7CCT7</accession>